<dbReference type="Gene3D" id="3.30.530.20">
    <property type="match status" value="1"/>
</dbReference>
<sequence>MGGLQDPTKAPSATLAWARTTVDASPDKVYAKIADMREWQSWLDKDPKAKSHTHGLLSSGDGFHYTVGPNRVDATVIQAHPGQDFVWTDHTLMGLIQSQHKYSLRKVGGGWFKPSKTEITVKQELSGPLKWLIKGKDLEKQMRADMQASKGFFKDQRSSLASLNIRSLLLQGTNLGLIVTSALIIWKTLILFTGSESPIVVVLSGSMEPGFYRGDILFLYMSRSPVRTGEIVVFNLEGRDIPIVHRAVKVHERVAAGEINILTKGDNNSQDDRVLYNEGQKWLDRSHIMGRVVGCLPHVGQVTIILNDYPKLKYLLIGVLGLFVLTSKE</sequence>
<dbReference type="InterPro" id="IPR019533">
    <property type="entry name" value="Peptidase_S26"/>
</dbReference>
<dbReference type="Pfam" id="PF10604">
    <property type="entry name" value="Polyketide_cyc2"/>
    <property type="match status" value="1"/>
</dbReference>
<evidence type="ECO:0000313" key="15">
    <source>
        <dbReference type="EMBL" id="KAK9862135.1"/>
    </source>
</evidence>
<dbReference type="FunFam" id="2.10.109.10:FF:000003">
    <property type="entry name" value="Signal peptidase complex catalytic subunit SEC11"/>
    <property type="match status" value="1"/>
</dbReference>
<evidence type="ECO:0000256" key="6">
    <source>
        <dbReference type="ARBA" id="ARBA00021755"/>
    </source>
</evidence>
<keyword evidence="16" id="KW-1185">Reference proteome</keyword>
<dbReference type="GO" id="GO:0005787">
    <property type="term" value="C:signal peptidase complex"/>
    <property type="evidence" value="ECO:0007669"/>
    <property type="project" value="TreeGrafter"/>
</dbReference>
<evidence type="ECO:0000256" key="3">
    <source>
        <dbReference type="ARBA" id="ARBA00011035"/>
    </source>
</evidence>
<evidence type="ECO:0000256" key="7">
    <source>
        <dbReference type="ARBA" id="ARBA00022670"/>
    </source>
</evidence>
<dbReference type="GO" id="GO:0004252">
    <property type="term" value="F:serine-type endopeptidase activity"/>
    <property type="evidence" value="ECO:0007669"/>
    <property type="project" value="InterPro"/>
</dbReference>
<evidence type="ECO:0000256" key="13">
    <source>
        <dbReference type="ARBA" id="ARBA00045533"/>
    </source>
</evidence>
<comment type="subcellular location">
    <subcellularLocation>
        <location evidence="2">Endoplasmic reticulum membrane</location>
        <topology evidence="2">Single-pass type II membrane protein</topology>
    </subcellularLocation>
</comment>
<comment type="similarity">
    <text evidence="3">Belongs to the peptidase S26B family.</text>
</comment>
<dbReference type="InterPro" id="IPR023393">
    <property type="entry name" value="START-like_dom_sf"/>
</dbReference>
<gene>
    <name evidence="15" type="ORF">WJX84_008472</name>
</gene>
<dbReference type="Proteomes" id="UP001485043">
    <property type="component" value="Unassembled WGS sequence"/>
</dbReference>
<keyword evidence="11" id="KW-1133">Transmembrane helix</keyword>
<proteinExistence type="inferred from homology"/>
<dbReference type="Gene3D" id="2.10.109.10">
    <property type="entry name" value="Umud Fragment, subunit A"/>
    <property type="match status" value="1"/>
</dbReference>
<keyword evidence="10" id="KW-0735">Signal-anchor</keyword>
<dbReference type="EC" id="3.4.21.89" evidence="4"/>
<evidence type="ECO:0000256" key="8">
    <source>
        <dbReference type="ARBA" id="ARBA00022692"/>
    </source>
</evidence>
<dbReference type="AlphaFoldDB" id="A0AAW1SY19"/>
<comment type="caution">
    <text evidence="15">The sequence shown here is derived from an EMBL/GenBank/DDBJ whole genome shotgun (WGS) entry which is preliminary data.</text>
</comment>
<keyword evidence="7" id="KW-0645">Protease</keyword>
<protein>
    <recommendedName>
        <fullName evidence="5">Signal peptidase complex catalytic subunit SEC11</fullName>
        <ecNumber evidence="4">3.4.21.89</ecNumber>
    </recommendedName>
    <alternativeName>
        <fullName evidence="6">Signal peptidase complex catalytic subunit sec11</fullName>
    </alternativeName>
</protein>
<accession>A0AAW1SY19</accession>
<comment type="catalytic activity">
    <reaction evidence="1">
        <text>Cleavage of hydrophobic, N-terminal signal or leader sequences from secreted and periplasmic proteins.</text>
        <dbReference type="EC" id="3.4.21.89"/>
    </reaction>
</comment>
<keyword evidence="12" id="KW-0472">Membrane</keyword>
<organism evidence="15 16">
    <name type="scientific">Apatococcus fuscideae</name>
    <dbReference type="NCBI Taxonomy" id="2026836"/>
    <lineage>
        <taxon>Eukaryota</taxon>
        <taxon>Viridiplantae</taxon>
        <taxon>Chlorophyta</taxon>
        <taxon>core chlorophytes</taxon>
        <taxon>Trebouxiophyceae</taxon>
        <taxon>Chlorellales</taxon>
        <taxon>Chlorellaceae</taxon>
        <taxon>Apatococcus</taxon>
    </lineage>
</organism>
<evidence type="ECO:0000256" key="5">
    <source>
        <dbReference type="ARBA" id="ARBA00019685"/>
    </source>
</evidence>
<dbReference type="InterPro" id="IPR001733">
    <property type="entry name" value="Peptidase_S26B"/>
</dbReference>
<dbReference type="NCBIfam" id="TIGR02228">
    <property type="entry name" value="sigpep_I_arch"/>
    <property type="match status" value="1"/>
</dbReference>
<evidence type="ECO:0000259" key="14">
    <source>
        <dbReference type="Pfam" id="PF00717"/>
    </source>
</evidence>
<dbReference type="InterPro" id="IPR015927">
    <property type="entry name" value="Peptidase_S24_S26A/B/C"/>
</dbReference>
<dbReference type="GO" id="GO:0009003">
    <property type="term" value="F:signal peptidase activity"/>
    <property type="evidence" value="ECO:0007669"/>
    <property type="project" value="UniProtKB-EC"/>
</dbReference>
<evidence type="ECO:0000313" key="16">
    <source>
        <dbReference type="Proteomes" id="UP001485043"/>
    </source>
</evidence>
<keyword evidence="8" id="KW-0812">Transmembrane</keyword>
<dbReference type="SUPFAM" id="SSF51306">
    <property type="entry name" value="LexA/Signal peptidase"/>
    <property type="match status" value="1"/>
</dbReference>
<evidence type="ECO:0000256" key="4">
    <source>
        <dbReference type="ARBA" id="ARBA00013208"/>
    </source>
</evidence>
<evidence type="ECO:0000256" key="10">
    <source>
        <dbReference type="ARBA" id="ARBA00022968"/>
    </source>
</evidence>
<feature type="domain" description="Peptidase S24/S26A/S26B/S26C" evidence="14">
    <location>
        <begin position="192"/>
        <end position="293"/>
    </location>
</feature>
<comment type="function">
    <text evidence="13">Catalytic component of the signal peptidase complex (SPC) which catalyzes the cleavage of N-terminal signal sequences from nascent proteins as they are translocated into the lumen of the endoplasmic reticulum. Specifically cleaves N-terminal signal peptides that contain a hydrophobic alpha-helix (h-region) shorter than 18-20 amino acids.</text>
</comment>
<dbReference type="PANTHER" id="PTHR10806:SF6">
    <property type="entry name" value="SIGNAL PEPTIDASE COMPLEX CATALYTIC SUBUNIT SEC11"/>
    <property type="match status" value="1"/>
</dbReference>
<evidence type="ECO:0000256" key="1">
    <source>
        <dbReference type="ARBA" id="ARBA00000677"/>
    </source>
</evidence>
<dbReference type="GO" id="GO:0006465">
    <property type="term" value="P:signal peptide processing"/>
    <property type="evidence" value="ECO:0007669"/>
    <property type="project" value="InterPro"/>
</dbReference>
<dbReference type="PANTHER" id="PTHR10806">
    <property type="entry name" value="SIGNAL PEPTIDASE COMPLEX CATALYTIC SUBUNIT SEC11"/>
    <property type="match status" value="1"/>
</dbReference>
<dbReference type="EMBL" id="JALJOV010000651">
    <property type="protein sequence ID" value="KAK9862135.1"/>
    <property type="molecule type" value="Genomic_DNA"/>
</dbReference>
<dbReference type="InterPro" id="IPR019587">
    <property type="entry name" value="Polyketide_cyclase/dehydratase"/>
</dbReference>
<keyword evidence="9" id="KW-0378">Hydrolase</keyword>
<dbReference type="SUPFAM" id="SSF55961">
    <property type="entry name" value="Bet v1-like"/>
    <property type="match status" value="1"/>
</dbReference>
<dbReference type="PRINTS" id="PR00728">
    <property type="entry name" value="SIGNALPTASE"/>
</dbReference>
<dbReference type="CDD" id="cd06530">
    <property type="entry name" value="S26_SPase_I"/>
    <property type="match status" value="1"/>
</dbReference>
<reference evidence="15 16" key="1">
    <citation type="journal article" date="2024" name="Nat. Commun.">
        <title>Phylogenomics reveals the evolutionary origins of lichenization in chlorophyte algae.</title>
        <authorList>
            <person name="Puginier C."/>
            <person name="Libourel C."/>
            <person name="Otte J."/>
            <person name="Skaloud P."/>
            <person name="Haon M."/>
            <person name="Grisel S."/>
            <person name="Petersen M."/>
            <person name="Berrin J.G."/>
            <person name="Delaux P.M."/>
            <person name="Dal Grande F."/>
            <person name="Keller J."/>
        </authorList>
    </citation>
    <scope>NUCLEOTIDE SEQUENCE [LARGE SCALE GENOMIC DNA]</scope>
    <source>
        <strain evidence="15 16">SAG 2523</strain>
    </source>
</reference>
<evidence type="ECO:0000256" key="2">
    <source>
        <dbReference type="ARBA" id="ARBA00004648"/>
    </source>
</evidence>
<evidence type="ECO:0000256" key="11">
    <source>
        <dbReference type="ARBA" id="ARBA00022989"/>
    </source>
</evidence>
<dbReference type="Pfam" id="PF00717">
    <property type="entry name" value="Peptidase_S24"/>
    <property type="match status" value="1"/>
</dbReference>
<evidence type="ECO:0000256" key="9">
    <source>
        <dbReference type="ARBA" id="ARBA00022801"/>
    </source>
</evidence>
<evidence type="ECO:0000256" key="12">
    <source>
        <dbReference type="ARBA" id="ARBA00023136"/>
    </source>
</evidence>
<name>A0AAW1SY19_9CHLO</name>
<dbReference type="InterPro" id="IPR036286">
    <property type="entry name" value="LexA/Signal_pep-like_sf"/>
</dbReference>